<dbReference type="CDD" id="cd00383">
    <property type="entry name" value="trans_reg_C"/>
    <property type="match status" value="1"/>
</dbReference>
<feature type="DNA-binding region" description="OmpR/PhoB-type" evidence="2">
    <location>
        <begin position="1"/>
        <end position="97"/>
    </location>
</feature>
<dbReference type="InterPro" id="IPR011990">
    <property type="entry name" value="TPR-like_helical_dom_sf"/>
</dbReference>
<name>A0A512NQ25_9HYPH</name>
<dbReference type="InterPro" id="IPR016032">
    <property type="entry name" value="Sig_transdc_resp-reg_C-effctor"/>
</dbReference>
<organism evidence="4 5">
    <name type="scientific">Reyranella soli</name>
    <dbReference type="NCBI Taxonomy" id="1230389"/>
    <lineage>
        <taxon>Bacteria</taxon>
        <taxon>Pseudomonadati</taxon>
        <taxon>Pseudomonadota</taxon>
        <taxon>Alphaproteobacteria</taxon>
        <taxon>Hyphomicrobiales</taxon>
        <taxon>Reyranellaceae</taxon>
        <taxon>Reyranella</taxon>
    </lineage>
</organism>
<protein>
    <recommendedName>
        <fullName evidence="3">OmpR/PhoB-type domain-containing protein</fullName>
    </recommendedName>
</protein>
<dbReference type="GO" id="GO:0006355">
    <property type="term" value="P:regulation of DNA-templated transcription"/>
    <property type="evidence" value="ECO:0007669"/>
    <property type="project" value="InterPro"/>
</dbReference>
<sequence length="532" mass="60445">MFEFDHHHIDPIRGELSRNGTSVKVEPRVFDLLLHLIENRHRLVDKDDLITHVWGGRIVSDSALTKAINSARKAIGDNGRAQRLIRTSSRKGYRFVGSVRLHGDAEVHQEFAGPASSTNGPALPLPNKPSIAVLPFHNLGNDTEQEYFADGIVEDITTELCRIRWLFVIARNSTIIYKGQTMDVKRVARELGIRYVLEGSVRRSGNRVRITAQLIDALVGTQIWAERYDRDLKDIFAVQDDITTSVAGIIEPALGEAEQRRVLRKPPERLDAWEAYQRGLWHFNKDGLEENQTAQTFFRRAIALDPNFAPGHYGYALALHWEIWLLSNRPFSEVQEIPFEEARIAVSLDDKDATAHAVLAHMLMWRGEWETAIAEARTAHLLNPNSSFVTSMLGCVLGFGGYHEEALDRLRHAMRASPNDPLTWLWILWVGCVQFYSRKFDVAVKTLRQVVRLRPGAVQCHGMIAASLAYLGRLQEARDHLSRVPFSPRFQNMPWTRPEDMALRIEGVRLASGELKRQSPSSNVQTTKVRRH</sequence>
<dbReference type="Gene3D" id="1.10.10.10">
    <property type="entry name" value="Winged helix-like DNA-binding domain superfamily/Winged helix DNA-binding domain"/>
    <property type="match status" value="1"/>
</dbReference>
<dbReference type="InterPro" id="IPR001867">
    <property type="entry name" value="OmpR/PhoB-type_DNA-bd"/>
</dbReference>
<keyword evidence="5" id="KW-1185">Reference proteome</keyword>
<dbReference type="AlphaFoldDB" id="A0A512NQ25"/>
<evidence type="ECO:0000256" key="1">
    <source>
        <dbReference type="ARBA" id="ARBA00023125"/>
    </source>
</evidence>
<dbReference type="GO" id="GO:0000160">
    <property type="term" value="P:phosphorelay signal transduction system"/>
    <property type="evidence" value="ECO:0007669"/>
    <property type="project" value="InterPro"/>
</dbReference>
<evidence type="ECO:0000259" key="3">
    <source>
        <dbReference type="PROSITE" id="PS51755"/>
    </source>
</evidence>
<dbReference type="SMART" id="SM00862">
    <property type="entry name" value="Trans_reg_C"/>
    <property type="match status" value="1"/>
</dbReference>
<dbReference type="Gene3D" id="1.25.40.10">
    <property type="entry name" value="Tetratricopeptide repeat domain"/>
    <property type="match status" value="2"/>
</dbReference>
<dbReference type="Pfam" id="PF00486">
    <property type="entry name" value="Trans_reg_C"/>
    <property type="match status" value="1"/>
</dbReference>
<comment type="caution">
    <text evidence="4">The sequence shown here is derived from an EMBL/GenBank/DDBJ whole genome shotgun (WGS) entry which is preliminary data.</text>
</comment>
<accession>A0A512NQ25</accession>
<dbReference type="RefSeq" id="WP_147156368.1">
    <property type="nucleotide sequence ID" value="NZ_BKAJ01000197.1"/>
</dbReference>
<feature type="domain" description="OmpR/PhoB-type" evidence="3">
    <location>
        <begin position="1"/>
        <end position="97"/>
    </location>
</feature>
<dbReference type="EMBL" id="BKAJ01000197">
    <property type="protein sequence ID" value="GEP61039.1"/>
    <property type="molecule type" value="Genomic_DNA"/>
</dbReference>
<dbReference type="Gene3D" id="3.40.50.10070">
    <property type="entry name" value="TolB, N-terminal domain"/>
    <property type="match status" value="1"/>
</dbReference>
<dbReference type="PROSITE" id="PS51755">
    <property type="entry name" value="OMPR_PHOB"/>
    <property type="match status" value="1"/>
</dbReference>
<dbReference type="PANTHER" id="PTHR12558:SF33">
    <property type="entry name" value="BLL7664 PROTEIN"/>
    <property type="match status" value="1"/>
</dbReference>
<dbReference type="GO" id="GO:0003677">
    <property type="term" value="F:DNA binding"/>
    <property type="evidence" value="ECO:0007669"/>
    <property type="project" value="UniProtKB-UniRule"/>
</dbReference>
<gene>
    <name evidence="4" type="ORF">RSO01_82050</name>
</gene>
<dbReference type="SUPFAM" id="SSF48452">
    <property type="entry name" value="TPR-like"/>
    <property type="match status" value="1"/>
</dbReference>
<evidence type="ECO:0000313" key="4">
    <source>
        <dbReference type="EMBL" id="GEP61039.1"/>
    </source>
</evidence>
<dbReference type="Proteomes" id="UP000321058">
    <property type="component" value="Unassembled WGS sequence"/>
</dbReference>
<dbReference type="InterPro" id="IPR036388">
    <property type="entry name" value="WH-like_DNA-bd_sf"/>
</dbReference>
<evidence type="ECO:0000313" key="5">
    <source>
        <dbReference type="Proteomes" id="UP000321058"/>
    </source>
</evidence>
<evidence type="ECO:0000256" key="2">
    <source>
        <dbReference type="PROSITE-ProRule" id="PRU01091"/>
    </source>
</evidence>
<proteinExistence type="predicted"/>
<dbReference type="OrthoDB" id="649979at2"/>
<dbReference type="SUPFAM" id="SSF46894">
    <property type="entry name" value="C-terminal effector domain of the bipartite response regulators"/>
    <property type="match status" value="1"/>
</dbReference>
<dbReference type="PANTHER" id="PTHR12558">
    <property type="entry name" value="CELL DIVISION CYCLE 16,23,27"/>
    <property type="match status" value="1"/>
</dbReference>
<keyword evidence="1 2" id="KW-0238">DNA-binding</keyword>
<reference evidence="4 5" key="1">
    <citation type="submission" date="2019-07" db="EMBL/GenBank/DDBJ databases">
        <title>Whole genome shotgun sequence of Reyranella soli NBRC 108950.</title>
        <authorList>
            <person name="Hosoyama A."/>
            <person name="Uohara A."/>
            <person name="Ohji S."/>
            <person name="Ichikawa N."/>
        </authorList>
    </citation>
    <scope>NUCLEOTIDE SEQUENCE [LARGE SCALE GENOMIC DNA]</scope>
    <source>
        <strain evidence="4 5">NBRC 108950</strain>
    </source>
</reference>